<dbReference type="InterPro" id="IPR002659">
    <property type="entry name" value="Glyco_trans_31"/>
</dbReference>
<evidence type="ECO:0000256" key="1">
    <source>
        <dbReference type="ARBA" id="ARBA00001936"/>
    </source>
</evidence>
<dbReference type="Proteomes" id="UP001497482">
    <property type="component" value="Chromosome 3"/>
</dbReference>
<reference evidence="17 18" key="1">
    <citation type="submission" date="2024-04" db="EMBL/GenBank/DDBJ databases">
        <authorList>
            <person name="Waldvogel A.-M."/>
            <person name="Schoenle A."/>
        </authorList>
    </citation>
    <scope>NUCLEOTIDE SEQUENCE [LARGE SCALE GENOMIC DNA]</scope>
</reference>
<dbReference type="PANTHER" id="PTHR11214:SF25">
    <property type="entry name" value="N-ACETYLLACTOSAMINIDE BETA-1,3-N-ACETYLGLUCOSAMINYLTRANSFERASE 2"/>
    <property type="match status" value="1"/>
</dbReference>
<evidence type="ECO:0000256" key="15">
    <source>
        <dbReference type="ARBA" id="ARBA00065824"/>
    </source>
</evidence>
<feature type="transmembrane region" description="Helical" evidence="16">
    <location>
        <begin position="64"/>
        <end position="84"/>
    </location>
</feature>
<comment type="cofactor">
    <cofactor evidence="1">
        <name>Mn(2+)</name>
        <dbReference type="ChEBI" id="CHEBI:29035"/>
    </cofactor>
</comment>
<dbReference type="GO" id="GO:0030311">
    <property type="term" value="P:poly-N-acetyllactosamine biosynthetic process"/>
    <property type="evidence" value="ECO:0007669"/>
    <property type="project" value="TreeGrafter"/>
</dbReference>
<evidence type="ECO:0000256" key="8">
    <source>
        <dbReference type="ARBA" id="ARBA00022968"/>
    </source>
</evidence>
<evidence type="ECO:0000256" key="16">
    <source>
        <dbReference type="RuleBase" id="RU363063"/>
    </source>
</evidence>
<keyword evidence="18" id="KW-1185">Reference proteome</keyword>
<dbReference type="FunFam" id="3.90.550.50:FF:000010">
    <property type="entry name" value="Hexosyltransferase"/>
    <property type="match status" value="1"/>
</dbReference>
<evidence type="ECO:0000256" key="5">
    <source>
        <dbReference type="ARBA" id="ARBA00022676"/>
    </source>
</evidence>
<comment type="pathway">
    <text evidence="3">Protein modification; protein glycosylation.</text>
</comment>
<dbReference type="GO" id="GO:0000139">
    <property type="term" value="C:Golgi membrane"/>
    <property type="evidence" value="ECO:0007669"/>
    <property type="project" value="UniProtKB-SubCell"/>
</dbReference>
<dbReference type="AlphaFoldDB" id="A0AAV2LLN2"/>
<evidence type="ECO:0000256" key="12">
    <source>
        <dbReference type="ARBA" id="ARBA00023180"/>
    </source>
</evidence>
<keyword evidence="8 16" id="KW-0735">Signal-anchor</keyword>
<evidence type="ECO:0000313" key="17">
    <source>
        <dbReference type="EMBL" id="CAL1602466.1"/>
    </source>
</evidence>
<evidence type="ECO:0000256" key="4">
    <source>
        <dbReference type="ARBA" id="ARBA00008661"/>
    </source>
</evidence>
<evidence type="ECO:0000256" key="3">
    <source>
        <dbReference type="ARBA" id="ARBA00004922"/>
    </source>
</evidence>
<evidence type="ECO:0000256" key="11">
    <source>
        <dbReference type="ARBA" id="ARBA00023136"/>
    </source>
</evidence>
<keyword evidence="6" id="KW-0808">Transferase</keyword>
<proteinExistence type="inferred from homology"/>
<keyword evidence="10 16" id="KW-0333">Golgi apparatus</keyword>
<comment type="subcellular location">
    <subcellularLocation>
        <location evidence="2 16">Golgi apparatus membrane</location>
        <topology evidence="2 16">Single-pass type II membrane protein</topology>
    </subcellularLocation>
</comment>
<sequence>MWHYSVVKATEGGAEVFWEELISCCSKKKKPNPFTFCVQRAVERELQIQRGAEMSPSSRKIHMICAFLAFNVVGCVFIGLSWTLKEARPKICIPKTPFWRKIPLSDSFWNREQQRFDFIHNPNFNTTPTELSDWANDTVPFSNSCEPDTRVQRQISDYNLLPKLFQDFLLYSRCRSYPMLSNQPRICEDAPFLLLVVKTLLPHFERRQAIRESWGKAGVIGNKTVVTVFLLGRAMRADNHPNLKELLTYETEMHGDILQWDYRDSFLNLTLKEVLFLDWFESFCPEAQFVLKGDDDVFVNTPLILDLLENLPERKVSDFFIGDVITNAGPHRNKKLKYFVPESYFVGPYPPYAGGGGFLYSGQVALKLNEASKRVVVYPIDDVYTGMCLQKLGLEPQMHSAFRTFDIPEKYKDNPCIYRTLMVVHGRTPQEVKHIWRWIVQPELHCS</sequence>
<evidence type="ECO:0000256" key="9">
    <source>
        <dbReference type="ARBA" id="ARBA00022989"/>
    </source>
</evidence>
<dbReference type="Gene3D" id="3.90.550.50">
    <property type="match status" value="1"/>
</dbReference>
<protein>
    <recommendedName>
        <fullName evidence="16">Hexosyltransferase</fullName>
        <ecNumber evidence="16">2.4.1.-</ecNumber>
    </recommendedName>
</protein>
<comment type="similarity">
    <text evidence="4 16">Belongs to the glycosyltransferase 31 family.</text>
</comment>
<dbReference type="GO" id="GO:0008532">
    <property type="term" value="F:N-acetyllactosaminide beta-1,3-N-acetylglucosaminyltransferase activity"/>
    <property type="evidence" value="ECO:0007669"/>
    <property type="project" value="UniProtKB-EC"/>
</dbReference>
<evidence type="ECO:0000256" key="7">
    <source>
        <dbReference type="ARBA" id="ARBA00022692"/>
    </source>
</evidence>
<evidence type="ECO:0000256" key="2">
    <source>
        <dbReference type="ARBA" id="ARBA00004323"/>
    </source>
</evidence>
<keyword evidence="9 16" id="KW-1133">Transmembrane helix</keyword>
<keyword evidence="11 16" id="KW-0472">Membrane</keyword>
<keyword evidence="7 16" id="KW-0812">Transmembrane</keyword>
<evidence type="ECO:0000256" key="14">
    <source>
        <dbReference type="ARBA" id="ARBA00050470"/>
    </source>
</evidence>
<name>A0AAV2LLN2_KNICA</name>
<dbReference type="GO" id="GO:0006493">
    <property type="term" value="P:protein O-linked glycosylation"/>
    <property type="evidence" value="ECO:0007669"/>
    <property type="project" value="TreeGrafter"/>
</dbReference>
<comment type="subunit">
    <text evidence="15">Interacts with B3GNT8; this interaction greatly increases B3GNT2 catalytic activity, independently of B3GNT8 enzymatic activity.</text>
</comment>
<evidence type="ECO:0000313" key="18">
    <source>
        <dbReference type="Proteomes" id="UP001497482"/>
    </source>
</evidence>
<keyword evidence="12" id="KW-0325">Glycoprotein</keyword>
<organism evidence="17 18">
    <name type="scientific">Knipowitschia caucasica</name>
    <name type="common">Caucasian dwarf goby</name>
    <name type="synonym">Pomatoschistus caucasicus</name>
    <dbReference type="NCBI Taxonomy" id="637954"/>
    <lineage>
        <taxon>Eukaryota</taxon>
        <taxon>Metazoa</taxon>
        <taxon>Chordata</taxon>
        <taxon>Craniata</taxon>
        <taxon>Vertebrata</taxon>
        <taxon>Euteleostomi</taxon>
        <taxon>Actinopterygii</taxon>
        <taxon>Neopterygii</taxon>
        <taxon>Teleostei</taxon>
        <taxon>Neoteleostei</taxon>
        <taxon>Acanthomorphata</taxon>
        <taxon>Gobiaria</taxon>
        <taxon>Gobiiformes</taxon>
        <taxon>Gobioidei</taxon>
        <taxon>Gobiidae</taxon>
        <taxon>Gobiinae</taxon>
        <taxon>Knipowitschia</taxon>
    </lineage>
</organism>
<comment type="catalytic activity">
    <reaction evidence="14">
        <text>a beta-D-galactosyl-(1-&gt;4)-N-acetyl-beta-D-glucosaminyl derivative + UDP-N-acetyl-alpha-D-glucosamine = an N-acetyl-beta-D-glucosaminyl-(1-&gt;3)-beta-D-galactosyl-(1-&gt;4)-N-acetyl-beta-D-glucosaminyl derivative + UDP + H(+)</text>
        <dbReference type="Rhea" id="RHEA:14389"/>
        <dbReference type="ChEBI" id="CHEBI:15378"/>
        <dbReference type="ChEBI" id="CHEBI:57705"/>
        <dbReference type="ChEBI" id="CHEBI:58223"/>
        <dbReference type="ChEBI" id="CHEBI:133507"/>
        <dbReference type="ChEBI" id="CHEBI:134090"/>
        <dbReference type="EC" id="2.4.1.149"/>
    </reaction>
</comment>
<gene>
    <name evidence="17" type="ORF">KC01_LOCUS30233</name>
</gene>
<dbReference type="PANTHER" id="PTHR11214">
    <property type="entry name" value="BETA-1,3-N-ACETYLGLUCOSAMINYLTRANSFERASE"/>
    <property type="match status" value="1"/>
</dbReference>
<accession>A0AAV2LLN2</accession>
<evidence type="ECO:0000256" key="13">
    <source>
        <dbReference type="ARBA" id="ARBA00023211"/>
    </source>
</evidence>
<evidence type="ECO:0000256" key="6">
    <source>
        <dbReference type="ARBA" id="ARBA00022679"/>
    </source>
</evidence>
<dbReference type="EMBL" id="OZ035825">
    <property type="protein sequence ID" value="CAL1602466.1"/>
    <property type="molecule type" value="Genomic_DNA"/>
</dbReference>
<dbReference type="Pfam" id="PF01762">
    <property type="entry name" value="Galactosyl_T"/>
    <property type="match status" value="1"/>
</dbReference>
<keyword evidence="5 16" id="KW-0328">Glycosyltransferase</keyword>
<dbReference type="EC" id="2.4.1.-" evidence="16"/>
<keyword evidence="13" id="KW-0464">Manganese</keyword>
<evidence type="ECO:0000256" key="10">
    <source>
        <dbReference type="ARBA" id="ARBA00023034"/>
    </source>
</evidence>